<dbReference type="Pfam" id="PF24175">
    <property type="entry name" value="SU10_adaptor"/>
    <property type="match status" value="1"/>
</dbReference>
<dbReference type="EMBL" id="MT142514">
    <property type="protein sequence ID" value="QJA83611.1"/>
    <property type="molecule type" value="Genomic_DNA"/>
</dbReference>
<dbReference type="InterPro" id="IPR056209">
    <property type="entry name" value="SU10_adaptor"/>
</dbReference>
<organism evidence="2">
    <name type="scientific">viral metagenome</name>
    <dbReference type="NCBI Taxonomy" id="1070528"/>
    <lineage>
        <taxon>unclassified sequences</taxon>
        <taxon>metagenomes</taxon>
        <taxon>organismal metagenomes</taxon>
    </lineage>
</organism>
<protein>
    <submittedName>
        <fullName evidence="2">Uncharacterized protein</fullName>
    </submittedName>
</protein>
<evidence type="ECO:0000313" key="2">
    <source>
        <dbReference type="EMBL" id="QJA83611.1"/>
    </source>
</evidence>
<accession>A0A6M3KPR5</accession>
<evidence type="ECO:0000313" key="1">
    <source>
        <dbReference type="EMBL" id="QJA62987.1"/>
    </source>
</evidence>
<dbReference type="AlphaFoldDB" id="A0A6M3KPR5"/>
<reference evidence="2" key="1">
    <citation type="submission" date="2020-03" db="EMBL/GenBank/DDBJ databases">
        <title>The deep terrestrial virosphere.</title>
        <authorList>
            <person name="Holmfeldt K."/>
            <person name="Nilsson E."/>
            <person name="Simone D."/>
            <person name="Lopez-Fernandez M."/>
            <person name="Wu X."/>
            <person name="de Brujin I."/>
            <person name="Lundin D."/>
            <person name="Andersson A."/>
            <person name="Bertilsson S."/>
            <person name="Dopson M."/>
        </authorList>
    </citation>
    <scope>NUCLEOTIDE SEQUENCE</scope>
    <source>
        <strain evidence="2">MM415A00270</strain>
        <strain evidence="1">MM415B00672</strain>
    </source>
</reference>
<proteinExistence type="predicted"/>
<name>A0A6M3KPR5_9ZZZZ</name>
<sequence length="247" mass="27255">MNKKLLIKGLIACFLIACWFLPFYIFAGNQTTSGLTLDDIITAARYRLGAVSASAVEDPFYSDTELIRWVNDGLIDITKKTGCYQTTEAENLIANTIEYALAAYYYDVVGVILTKSDGKKVGLKKGNIWSVGQTQSDFKPAAQRQPEFWYEFDGKIGVYPPLATISGTTETITAYLSIIPSRLTSTSSAIPTPAQFDKALILYVTAQGHKKAGNVNAYKAAMEEYMMELGLDKTTESQSEKEQEVTE</sequence>
<gene>
    <name evidence="2" type="ORF">MM415A00270_0019</name>
    <name evidence="1" type="ORF">MM415B00672_0005</name>
</gene>
<dbReference type="EMBL" id="MT141487">
    <property type="protein sequence ID" value="QJA62987.1"/>
    <property type="molecule type" value="Genomic_DNA"/>
</dbReference>